<protein>
    <submittedName>
        <fullName evidence="1">Uncharacterized protein</fullName>
    </submittedName>
</protein>
<reference evidence="1" key="2">
    <citation type="journal article" date="2015" name="Data Brief">
        <title>Shoot transcriptome of the giant reed, Arundo donax.</title>
        <authorList>
            <person name="Barrero R.A."/>
            <person name="Guerrero F.D."/>
            <person name="Moolhuijzen P."/>
            <person name="Goolsby J.A."/>
            <person name="Tidwell J."/>
            <person name="Bellgard S.E."/>
            <person name="Bellgard M.I."/>
        </authorList>
    </citation>
    <scope>NUCLEOTIDE SEQUENCE</scope>
    <source>
        <tissue evidence="1">Shoot tissue taken approximately 20 cm above the soil surface</tissue>
    </source>
</reference>
<dbReference type="AlphaFoldDB" id="A0A0A8YQN2"/>
<dbReference type="EMBL" id="GBRH01270750">
    <property type="protein sequence ID" value="JAD27145.1"/>
    <property type="molecule type" value="Transcribed_RNA"/>
</dbReference>
<accession>A0A0A8YQN2</accession>
<reference evidence="1" key="1">
    <citation type="submission" date="2014-09" db="EMBL/GenBank/DDBJ databases">
        <authorList>
            <person name="Magalhaes I.L.F."/>
            <person name="Oliveira U."/>
            <person name="Santos F.R."/>
            <person name="Vidigal T.H.D.A."/>
            <person name="Brescovit A.D."/>
            <person name="Santos A.J."/>
        </authorList>
    </citation>
    <scope>NUCLEOTIDE SEQUENCE</scope>
    <source>
        <tissue evidence="1">Shoot tissue taken approximately 20 cm above the soil surface</tissue>
    </source>
</reference>
<name>A0A0A8YQN2_ARUDO</name>
<proteinExistence type="predicted"/>
<organism evidence="1">
    <name type="scientific">Arundo donax</name>
    <name type="common">Giant reed</name>
    <name type="synonym">Donax arundinaceus</name>
    <dbReference type="NCBI Taxonomy" id="35708"/>
    <lineage>
        <taxon>Eukaryota</taxon>
        <taxon>Viridiplantae</taxon>
        <taxon>Streptophyta</taxon>
        <taxon>Embryophyta</taxon>
        <taxon>Tracheophyta</taxon>
        <taxon>Spermatophyta</taxon>
        <taxon>Magnoliopsida</taxon>
        <taxon>Liliopsida</taxon>
        <taxon>Poales</taxon>
        <taxon>Poaceae</taxon>
        <taxon>PACMAD clade</taxon>
        <taxon>Arundinoideae</taxon>
        <taxon>Arundineae</taxon>
        <taxon>Arundo</taxon>
    </lineage>
</organism>
<evidence type="ECO:0000313" key="1">
    <source>
        <dbReference type="EMBL" id="JAD27145.1"/>
    </source>
</evidence>
<sequence>MHSQTELVRVQTAFMCTNCVPKRKSFLVCIEFTVSMYSVASYMSKNLTWSNQNSGSSH</sequence>